<dbReference type="PANTHER" id="PTHR43976:SF16">
    <property type="entry name" value="SHORT-CHAIN DEHYDROGENASE_REDUCTASE FAMILY PROTEIN"/>
    <property type="match status" value="1"/>
</dbReference>
<sequence length="277" mass="29258">MRTQTWFITGASSGLGAAIANAALRAGHRVAVTARDSARLEALAGAFPEAVLPLSMDLTAPSQIEAAVAAAEKWHGGIDVLVNNAALGYLAAVEEGEDQKIRTLFETNVFGVASTIRAALPGMRSRGRGTIINVSSFNGVVAMPSLGYYSATKFALEGLTEALAQEVAPLGIKVMAIEPGGIRTGIVERNLRSPRIDAYGATAHPIIDLLQNDKDGALAPSDPNRIARILVELVQAGEMPRRLILGPDSWAGITGKLDAQRAEYDEWKDVSHSTSFS</sequence>
<evidence type="ECO:0000313" key="4">
    <source>
        <dbReference type="EMBL" id="MBM0103120.1"/>
    </source>
</evidence>
<comment type="caution">
    <text evidence="4">The sequence shown here is derived from an EMBL/GenBank/DDBJ whole genome shotgun (WGS) entry which is preliminary data.</text>
</comment>
<dbReference type="Proteomes" id="UP000661077">
    <property type="component" value="Unassembled WGS sequence"/>
</dbReference>
<dbReference type="InterPro" id="IPR036291">
    <property type="entry name" value="NAD(P)-bd_dom_sf"/>
</dbReference>
<dbReference type="Gene3D" id="3.40.50.720">
    <property type="entry name" value="NAD(P)-binding Rossmann-like Domain"/>
    <property type="match status" value="1"/>
</dbReference>
<dbReference type="SUPFAM" id="SSF51735">
    <property type="entry name" value="NAD(P)-binding Rossmann-fold domains"/>
    <property type="match status" value="1"/>
</dbReference>
<protein>
    <submittedName>
        <fullName evidence="4">SDR family NAD(P)-dependent oxidoreductase</fullName>
    </submittedName>
</protein>
<organism evidence="4 5">
    <name type="scientific">Steroidobacter gossypii</name>
    <dbReference type="NCBI Taxonomy" id="2805490"/>
    <lineage>
        <taxon>Bacteria</taxon>
        <taxon>Pseudomonadati</taxon>
        <taxon>Pseudomonadota</taxon>
        <taxon>Gammaproteobacteria</taxon>
        <taxon>Steroidobacterales</taxon>
        <taxon>Steroidobacteraceae</taxon>
        <taxon>Steroidobacter</taxon>
    </lineage>
</organism>
<name>A0ABS1WQ67_9GAMM</name>
<dbReference type="PANTHER" id="PTHR43976">
    <property type="entry name" value="SHORT CHAIN DEHYDROGENASE"/>
    <property type="match status" value="1"/>
</dbReference>
<gene>
    <name evidence="4" type="ORF">JM946_00100</name>
</gene>
<keyword evidence="5" id="KW-1185">Reference proteome</keyword>
<dbReference type="Pfam" id="PF00106">
    <property type="entry name" value="adh_short"/>
    <property type="match status" value="1"/>
</dbReference>
<dbReference type="CDD" id="cd05374">
    <property type="entry name" value="17beta-HSD-like_SDR_c"/>
    <property type="match status" value="1"/>
</dbReference>
<proteinExistence type="inferred from homology"/>
<comment type="similarity">
    <text evidence="1 3">Belongs to the short-chain dehydrogenases/reductases (SDR) family.</text>
</comment>
<evidence type="ECO:0000256" key="2">
    <source>
        <dbReference type="ARBA" id="ARBA00023002"/>
    </source>
</evidence>
<dbReference type="RefSeq" id="WP_203165107.1">
    <property type="nucleotide sequence ID" value="NZ_JAEVLS010000001.1"/>
</dbReference>
<dbReference type="PRINTS" id="PR00080">
    <property type="entry name" value="SDRFAMILY"/>
</dbReference>
<evidence type="ECO:0000256" key="3">
    <source>
        <dbReference type="RuleBase" id="RU000363"/>
    </source>
</evidence>
<keyword evidence="2" id="KW-0560">Oxidoreductase</keyword>
<dbReference type="PROSITE" id="PS00061">
    <property type="entry name" value="ADH_SHORT"/>
    <property type="match status" value="1"/>
</dbReference>
<accession>A0ABS1WQ67</accession>
<reference evidence="4 5" key="1">
    <citation type="journal article" date="2021" name="Int. J. Syst. Evol. Microbiol.">
        <title>Steroidobacter gossypii sp. nov., isolated from soil of cotton cropping field.</title>
        <authorList>
            <person name="Huang R."/>
            <person name="Yang S."/>
            <person name="Zhen C."/>
            <person name="Liu W."/>
        </authorList>
    </citation>
    <scope>NUCLEOTIDE SEQUENCE [LARGE SCALE GENOMIC DNA]</scope>
    <source>
        <strain evidence="4 5">S1-65</strain>
    </source>
</reference>
<dbReference type="PRINTS" id="PR00081">
    <property type="entry name" value="GDHRDH"/>
</dbReference>
<dbReference type="InterPro" id="IPR002347">
    <property type="entry name" value="SDR_fam"/>
</dbReference>
<dbReference type="InterPro" id="IPR020904">
    <property type="entry name" value="Sc_DH/Rdtase_CS"/>
</dbReference>
<dbReference type="InterPro" id="IPR051911">
    <property type="entry name" value="SDR_oxidoreductase"/>
</dbReference>
<evidence type="ECO:0000313" key="5">
    <source>
        <dbReference type="Proteomes" id="UP000661077"/>
    </source>
</evidence>
<evidence type="ECO:0000256" key="1">
    <source>
        <dbReference type="ARBA" id="ARBA00006484"/>
    </source>
</evidence>
<dbReference type="EMBL" id="JAEVLS010000001">
    <property type="protein sequence ID" value="MBM0103120.1"/>
    <property type="molecule type" value="Genomic_DNA"/>
</dbReference>